<comment type="similarity">
    <text evidence="1">Belongs to the peptidase S12 family.</text>
</comment>
<dbReference type="PANTHER" id="PTHR46825">
    <property type="entry name" value="D-ALANYL-D-ALANINE-CARBOXYPEPTIDASE/ENDOPEPTIDASE AMPH"/>
    <property type="match status" value="1"/>
</dbReference>
<reference evidence="3" key="1">
    <citation type="submission" date="2023-01" db="EMBL/GenBank/DDBJ databases">
        <title>Exophiala dermititidis isolated from Cystic Fibrosis Patient.</title>
        <authorList>
            <person name="Kurbessoian T."/>
            <person name="Crocker A."/>
            <person name="Murante D."/>
            <person name="Hogan D.A."/>
            <person name="Stajich J.E."/>
        </authorList>
    </citation>
    <scope>NUCLEOTIDE SEQUENCE</scope>
    <source>
        <strain evidence="3">Ex8</strain>
    </source>
</reference>
<dbReference type="EMBL" id="JAJGCB010000001">
    <property type="protein sequence ID" value="KAJ8995444.1"/>
    <property type="molecule type" value="Genomic_DNA"/>
</dbReference>
<dbReference type="AlphaFoldDB" id="A0AAN6IY16"/>
<protein>
    <recommendedName>
        <fullName evidence="2">Beta-lactamase-related domain-containing protein</fullName>
    </recommendedName>
</protein>
<dbReference type="Proteomes" id="UP001161757">
    <property type="component" value="Unassembled WGS sequence"/>
</dbReference>
<dbReference type="Pfam" id="PF00144">
    <property type="entry name" value="Beta-lactamase"/>
    <property type="match status" value="1"/>
</dbReference>
<dbReference type="InterPro" id="IPR001466">
    <property type="entry name" value="Beta-lactam-related"/>
</dbReference>
<feature type="domain" description="Beta-lactamase-related" evidence="2">
    <location>
        <begin position="20"/>
        <end position="362"/>
    </location>
</feature>
<proteinExistence type="inferred from homology"/>
<dbReference type="InterPro" id="IPR012338">
    <property type="entry name" value="Beta-lactam/transpept-like"/>
</dbReference>
<sequence length="398" mass="43858">MSCGFFAYVHAHDSPFHQEFDACVSATLEEWRIPGLSVAVVDKDGIIHSKAYGYSHLYPPVAADTSTLYYLGSLTKSLTAALTAIVIDETPSISWDTAMSKLLPDIFTTEDDQITPLITIESLLSHSSGLPSHESYYLDREITPFLPHHLVQEVWHWPLHHRPGQVFQYCNAGYVAVTLALERLTGSSYAELLDSKLFRPLGMKSSHASLQAAGCDLSSCVRGASSQHAETGLLARGYRWLFGQLLPVRWVNEPAVSGAGAIIATASDYARFVRSMMFRANPISPSGHLNLTAPRITVSESAWAPWNPLSTVKYALGWVVTRYRNETVYSHVGSINGFSSVVLFTSGHSPVAVVILSNNQQGRNGLRCLAFRLFLEVSGIAQESYATYEPKEHEEFCI</sequence>
<dbReference type="InterPro" id="IPR050491">
    <property type="entry name" value="AmpC-like"/>
</dbReference>
<evidence type="ECO:0000313" key="3">
    <source>
        <dbReference type="EMBL" id="KAJ8995444.1"/>
    </source>
</evidence>
<evidence type="ECO:0000313" key="4">
    <source>
        <dbReference type="Proteomes" id="UP001161757"/>
    </source>
</evidence>
<accession>A0AAN6IY16</accession>
<evidence type="ECO:0000256" key="1">
    <source>
        <dbReference type="ARBA" id="ARBA00038215"/>
    </source>
</evidence>
<evidence type="ECO:0000259" key="2">
    <source>
        <dbReference type="Pfam" id="PF00144"/>
    </source>
</evidence>
<name>A0AAN6IY16_EXODE</name>
<comment type="caution">
    <text evidence="3">The sequence shown here is derived from an EMBL/GenBank/DDBJ whole genome shotgun (WGS) entry which is preliminary data.</text>
</comment>
<gene>
    <name evidence="3" type="ORF">HRR80_000216</name>
</gene>
<dbReference type="Gene3D" id="3.40.710.10">
    <property type="entry name" value="DD-peptidase/beta-lactamase superfamily"/>
    <property type="match status" value="1"/>
</dbReference>
<organism evidence="3 4">
    <name type="scientific">Exophiala dermatitidis</name>
    <name type="common">Black yeast-like fungus</name>
    <name type="synonym">Wangiella dermatitidis</name>
    <dbReference type="NCBI Taxonomy" id="5970"/>
    <lineage>
        <taxon>Eukaryota</taxon>
        <taxon>Fungi</taxon>
        <taxon>Dikarya</taxon>
        <taxon>Ascomycota</taxon>
        <taxon>Pezizomycotina</taxon>
        <taxon>Eurotiomycetes</taxon>
        <taxon>Chaetothyriomycetidae</taxon>
        <taxon>Chaetothyriales</taxon>
        <taxon>Herpotrichiellaceae</taxon>
        <taxon>Exophiala</taxon>
    </lineage>
</organism>
<dbReference type="SUPFAM" id="SSF56601">
    <property type="entry name" value="beta-lactamase/transpeptidase-like"/>
    <property type="match status" value="1"/>
</dbReference>
<dbReference type="PANTHER" id="PTHR46825:SF9">
    <property type="entry name" value="BETA-LACTAMASE-RELATED DOMAIN-CONTAINING PROTEIN"/>
    <property type="match status" value="1"/>
</dbReference>